<evidence type="ECO:0000313" key="3">
    <source>
        <dbReference type="EMBL" id="MBY8824788.1"/>
    </source>
</evidence>
<evidence type="ECO:0000256" key="1">
    <source>
        <dbReference type="ARBA" id="ARBA00007689"/>
    </source>
</evidence>
<dbReference type="PANTHER" id="PTHR35174">
    <property type="entry name" value="BLL7171 PROTEIN-RELATED"/>
    <property type="match status" value="1"/>
</dbReference>
<dbReference type="RefSeq" id="WP_222991853.1">
    <property type="nucleotide sequence ID" value="NZ_JAINVV010000009.1"/>
</dbReference>
<name>A0ABS7PU34_9SPHN</name>
<reference evidence="3 4" key="1">
    <citation type="submission" date="2021-08" db="EMBL/GenBank/DDBJ databases">
        <authorList>
            <person name="Tuo L."/>
        </authorList>
    </citation>
    <scope>NUCLEOTIDE SEQUENCE [LARGE SCALE GENOMIC DNA]</scope>
    <source>
        <strain evidence="3 4">JCM 31229</strain>
    </source>
</reference>
<dbReference type="InterPro" id="IPR005545">
    <property type="entry name" value="YCII"/>
</dbReference>
<dbReference type="EMBL" id="JAINVV010000009">
    <property type="protein sequence ID" value="MBY8824788.1"/>
    <property type="molecule type" value="Genomic_DNA"/>
</dbReference>
<evidence type="ECO:0000313" key="4">
    <source>
        <dbReference type="Proteomes" id="UP000706039"/>
    </source>
</evidence>
<dbReference type="PANTHER" id="PTHR35174:SF3">
    <property type="entry name" value="BLL7171 PROTEIN"/>
    <property type="match status" value="1"/>
</dbReference>
<dbReference type="SUPFAM" id="SSF54909">
    <property type="entry name" value="Dimeric alpha+beta barrel"/>
    <property type="match status" value="1"/>
</dbReference>
<keyword evidence="4" id="KW-1185">Reference proteome</keyword>
<protein>
    <submittedName>
        <fullName evidence="3">YciI family protein</fullName>
    </submittedName>
</protein>
<accession>A0ABS7PU34</accession>
<feature type="domain" description="YCII-related" evidence="2">
    <location>
        <begin position="1"/>
        <end position="106"/>
    </location>
</feature>
<dbReference type="Proteomes" id="UP000706039">
    <property type="component" value="Unassembled WGS sequence"/>
</dbReference>
<comment type="caution">
    <text evidence="3">The sequence shown here is derived from an EMBL/GenBank/DDBJ whole genome shotgun (WGS) entry which is preliminary data.</text>
</comment>
<proteinExistence type="inferred from homology"/>
<evidence type="ECO:0000259" key="2">
    <source>
        <dbReference type="Pfam" id="PF03795"/>
    </source>
</evidence>
<organism evidence="3 4">
    <name type="scientific">Sphingomonas colocasiae</name>
    <dbReference type="NCBI Taxonomy" id="1848973"/>
    <lineage>
        <taxon>Bacteria</taxon>
        <taxon>Pseudomonadati</taxon>
        <taxon>Pseudomonadota</taxon>
        <taxon>Alphaproteobacteria</taxon>
        <taxon>Sphingomonadales</taxon>
        <taxon>Sphingomonadaceae</taxon>
        <taxon>Sphingomonas</taxon>
    </lineage>
</organism>
<dbReference type="Gene3D" id="3.30.70.1060">
    <property type="entry name" value="Dimeric alpha+beta barrel"/>
    <property type="match status" value="1"/>
</dbReference>
<dbReference type="InterPro" id="IPR011008">
    <property type="entry name" value="Dimeric_a/b-barrel"/>
</dbReference>
<comment type="similarity">
    <text evidence="1">Belongs to the YciI family.</text>
</comment>
<gene>
    <name evidence="3" type="ORF">K7G82_20960</name>
</gene>
<dbReference type="Pfam" id="PF03795">
    <property type="entry name" value="YCII"/>
    <property type="match status" value="1"/>
</dbReference>
<sequence length="113" mass="12132">MKYALLIYGKESDWANASPDEMTAIFAEHGRLSDALGERNLAGEELDLTTTATTVRTTNGQSIVTDGPFAETVEHLGGFYLIEAADLDEALGFARMLSGTVEVRPVVNHCGTP</sequence>